<name>A0A5C6A6F4_9BACT</name>
<dbReference type="AlphaFoldDB" id="A0A5C6A6F4"/>
<protein>
    <submittedName>
        <fullName evidence="1">Uncharacterized protein</fullName>
    </submittedName>
</protein>
<reference evidence="1 2" key="1">
    <citation type="submission" date="2019-02" db="EMBL/GenBank/DDBJ databases">
        <title>Deep-cultivation of Planctomycetes and their phenomic and genomic characterization uncovers novel biology.</title>
        <authorList>
            <person name="Wiegand S."/>
            <person name="Jogler M."/>
            <person name="Boedeker C."/>
            <person name="Pinto D."/>
            <person name="Vollmers J."/>
            <person name="Rivas-Marin E."/>
            <person name="Kohn T."/>
            <person name="Peeters S.H."/>
            <person name="Heuer A."/>
            <person name="Rast P."/>
            <person name="Oberbeckmann S."/>
            <person name="Bunk B."/>
            <person name="Jeske O."/>
            <person name="Meyerdierks A."/>
            <person name="Storesund J.E."/>
            <person name="Kallscheuer N."/>
            <person name="Luecker S."/>
            <person name="Lage O.M."/>
            <person name="Pohl T."/>
            <person name="Merkel B.J."/>
            <person name="Hornburger P."/>
            <person name="Mueller R.-W."/>
            <person name="Bruemmer F."/>
            <person name="Labrenz M."/>
            <person name="Spormann A.M."/>
            <person name="Op Den Camp H."/>
            <person name="Overmann J."/>
            <person name="Amann R."/>
            <person name="Jetten M.S.M."/>
            <person name="Mascher T."/>
            <person name="Medema M.H."/>
            <person name="Devos D.P."/>
            <person name="Kaster A.-K."/>
            <person name="Ovreas L."/>
            <person name="Rohde M."/>
            <person name="Galperin M.Y."/>
            <person name="Jogler C."/>
        </authorList>
    </citation>
    <scope>NUCLEOTIDE SEQUENCE [LARGE SCALE GENOMIC DNA]</scope>
    <source>
        <strain evidence="1 2">Pla100</strain>
    </source>
</reference>
<dbReference type="Proteomes" id="UP000316213">
    <property type="component" value="Unassembled WGS sequence"/>
</dbReference>
<comment type="caution">
    <text evidence="1">The sequence shown here is derived from an EMBL/GenBank/DDBJ whole genome shotgun (WGS) entry which is preliminary data.</text>
</comment>
<evidence type="ECO:0000313" key="2">
    <source>
        <dbReference type="Proteomes" id="UP000316213"/>
    </source>
</evidence>
<sequence length="59" mass="6778">MSWQSVVSPGSSRGDTFYIVSDPEKLGRQRVPGQPNGYFTWLEFQYLKKKGIQVIELLD</sequence>
<accession>A0A5C6A6F4</accession>
<proteinExistence type="predicted"/>
<dbReference type="EMBL" id="SJPM01000007">
    <property type="protein sequence ID" value="TWT94947.1"/>
    <property type="molecule type" value="Genomic_DNA"/>
</dbReference>
<gene>
    <name evidence="1" type="ORF">Pla100_35260</name>
</gene>
<keyword evidence="2" id="KW-1185">Reference proteome</keyword>
<evidence type="ECO:0000313" key="1">
    <source>
        <dbReference type="EMBL" id="TWT94947.1"/>
    </source>
</evidence>
<organism evidence="1 2">
    <name type="scientific">Neorhodopirellula pilleata</name>
    <dbReference type="NCBI Taxonomy" id="2714738"/>
    <lineage>
        <taxon>Bacteria</taxon>
        <taxon>Pseudomonadati</taxon>
        <taxon>Planctomycetota</taxon>
        <taxon>Planctomycetia</taxon>
        <taxon>Pirellulales</taxon>
        <taxon>Pirellulaceae</taxon>
        <taxon>Neorhodopirellula</taxon>
    </lineage>
</organism>